<dbReference type="EMBL" id="MZ443774">
    <property type="protein sequence ID" value="QZE57071.1"/>
    <property type="molecule type" value="Genomic_DNA"/>
</dbReference>
<reference evidence="2 3" key="1">
    <citation type="submission" date="2021-06" db="EMBL/GenBank/DDBJ databases">
        <title>Complete genome sequence of Erwinia phage pEa_SNUABM_32.</title>
        <authorList>
            <person name="Kim S.G."/>
            <person name="Park S.C."/>
        </authorList>
    </citation>
    <scope>NUCLEOTIDE SEQUENCE [LARGE SCALE GENOMIC DNA]</scope>
</reference>
<dbReference type="Proteomes" id="UP000827788">
    <property type="component" value="Segment"/>
</dbReference>
<sequence length="321" mass="34663">MALIRINIADTLLSESAAKKPAYHIVQSSSGPMIVIDSKHKPVVTKAATSLASAKKLGLSAAKLSQATEKLKLKLKSTRDAGKKGPLRDKIKANNATIKKDVAAAKKLAKDALSSLAKAGLKVLDPTVRPTYITSTQPDYTIGKIGKAKTNSFWVKASGTHRAPSLLKPRYATGEKFDKIGASPAAKKLKPGTAPNAKAKPKPKNENSLWRHYDKSSGPKGEQYKTEGQLRDAARQSLQAQSRQWDKDTRMSKRMLKELNGGKAITSAAGWTGTVEKGKGVFTNKKGQKLVVKKSDMARFGLTPDSFKRALGESNITDTNW</sequence>
<keyword evidence="3" id="KW-1185">Reference proteome</keyword>
<name>A0AAE8C0X3_9CAUD</name>
<gene>
    <name evidence="2" type="ORF">pEaSNUABM32_00198</name>
</gene>
<feature type="compositionally biased region" description="Basic and acidic residues" evidence="1">
    <location>
        <begin position="203"/>
        <end position="234"/>
    </location>
</feature>
<evidence type="ECO:0000313" key="2">
    <source>
        <dbReference type="EMBL" id="QZE57071.1"/>
    </source>
</evidence>
<protein>
    <submittedName>
        <fullName evidence="2">Uncharacterized protein</fullName>
    </submittedName>
</protein>
<proteinExistence type="predicted"/>
<evidence type="ECO:0000313" key="3">
    <source>
        <dbReference type="Proteomes" id="UP000827788"/>
    </source>
</evidence>
<evidence type="ECO:0000256" key="1">
    <source>
        <dbReference type="SAM" id="MobiDB-lite"/>
    </source>
</evidence>
<accession>A0AAE8C0X3</accession>
<feature type="region of interest" description="Disordered" evidence="1">
    <location>
        <begin position="182"/>
        <end position="248"/>
    </location>
</feature>
<organism evidence="2 3">
    <name type="scientific">Erwinia phage pEa_SNUABM_32</name>
    <dbReference type="NCBI Taxonomy" id="2869555"/>
    <lineage>
        <taxon>Viruses</taxon>
        <taxon>Duplodnaviria</taxon>
        <taxon>Heunggongvirae</taxon>
        <taxon>Uroviricota</taxon>
        <taxon>Caudoviricetes</taxon>
        <taxon>Alexandravirus</taxon>
        <taxon>Alexandravirus SNUABM32</taxon>
    </lineage>
</organism>